<accession>A0A8S5PUB4</accession>
<sequence length="106" mass="11801">MVDSRQCAQIAKQAIADLTGDYPPGTVRPPQTNVHAKIKQFKDGKWGWVVYDGSLELSHSTRPYKTSQDASDGAVRYLHYLGRNVLAALGYTNKKASYHGNYSEKI</sequence>
<proteinExistence type="predicted"/>
<evidence type="ECO:0000313" key="1">
    <source>
        <dbReference type="EMBL" id="DAE10654.1"/>
    </source>
</evidence>
<name>A0A8S5PUB4_9CAUD</name>
<organism evidence="1">
    <name type="scientific">Siphoviridae sp. ctlgF9</name>
    <dbReference type="NCBI Taxonomy" id="2825649"/>
    <lineage>
        <taxon>Viruses</taxon>
        <taxon>Duplodnaviria</taxon>
        <taxon>Heunggongvirae</taxon>
        <taxon>Uroviricota</taxon>
        <taxon>Caudoviricetes</taxon>
    </lineage>
</organism>
<dbReference type="EMBL" id="BK015517">
    <property type="protein sequence ID" value="DAE10654.1"/>
    <property type="molecule type" value="Genomic_DNA"/>
</dbReference>
<protein>
    <submittedName>
        <fullName evidence="1">Uncharacterized protein</fullName>
    </submittedName>
</protein>
<reference evidence="1" key="1">
    <citation type="journal article" date="2021" name="Proc. Natl. Acad. Sci. U.S.A.">
        <title>A Catalog of Tens of Thousands of Viruses from Human Metagenomes Reveals Hidden Associations with Chronic Diseases.</title>
        <authorList>
            <person name="Tisza M.J."/>
            <person name="Buck C.B."/>
        </authorList>
    </citation>
    <scope>NUCLEOTIDE SEQUENCE</scope>
    <source>
        <strain evidence="1">CtlgF9</strain>
    </source>
</reference>